<feature type="compositionally biased region" description="Low complexity" evidence="1">
    <location>
        <begin position="72"/>
        <end position="85"/>
    </location>
</feature>
<accession>A0A2Z6RPH2</accession>
<feature type="compositionally biased region" description="Acidic residues" evidence="1">
    <location>
        <begin position="260"/>
        <end position="270"/>
    </location>
</feature>
<dbReference type="Pfam" id="PF05022">
    <property type="entry name" value="SRP40_C"/>
    <property type="match status" value="1"/>
</dbReference>
<evidence type="ECO:0000259" key="2">
    <source>
        <dbReference type="Pfam" id="PF05022"/>
    </source>
</evidence>
<feature type="domain" description="Srp40 C-terminal" evidence="2">
    <location>
        <begin position="401"/>
        <end position="472"/>
    </location>
</feature>
<dbReference type="Proteomes" id="UP000247702">
    <property type="component" value="Unassembled WGS sequence"/>
</dbReference>
<dbReference type="EMBL" id="BEXD01003977">
    <property type="protein sequence ID" value="GBC04938.1"/>
    <property type="molecule type" value="Genomic_DNA"/>
</dbReference>
<feature type="compositionally biased region" description="Acidic residues" evidence="1">
    <location>
        <begin position="86"/>
        <end position="100"/>
    </location>
</feature>
<dbReference type="GO" id="GO:0005654">
    <property type="term" value="C:nucleoplasm"/>
    <property type="evidence" value="ECO:0007669"/>
    <property type="project" value="TreeGrafter"/>
</dbReference>
<gene>
    <name evidence="3" type="ORF">RclHR1_05960006</name>
</gene>
<feature type="region of interest" description="Disordered" evidence="1">
    <location>
        <begin position="66"/>
        <end position="357"/>
    </location>
</feature>
<evidence type="ECO:0000256" key="1">
    <source>
        <dbReference type="SAM" id="MobiDB-lite"/>
    </source>
</evidence>
<dbReference type="GO" id="GO:0005730">
    <property type="term" value="C:nucleolus"/>
    <property type="evidence" value="ECO:0007669"/>
    <property type="project" value="InterPro"/>
</dbReference>
<keyword evidence="4" id="KW-1185">Reference proteome</keyword>
<evidence type="ECO:0000313" key="3">
    <source>
        <dbReference type="EMBL" id="GBC04938.1"/>
    </source>
</evidence>
<feature type="compositionally biased region" description="Acidic residues" evidence="1">
    <location>
        <begin position="216"/>
        <end position="242"/>
    </location>
</feature>
<dbReference type="InterPro" id="IPR006594">
    <property type="entry name" value="LisH"/>
</dbReference>
<feature type="compositionally biased region" description="Low complexity" evidence="1">
    <location>
        <begin position="384"/>
        <end position="393"/>
    </location>
</feature>
<dbReference type="AlphaFoldDB" id="A0A2Z6RPH2"/>
<comment type="caution">
    <text evidence="3">The sequence shown here is derived from an EMBL/GenBank/DDBJ whole genome shotgun (WGS) entry which is preliminary data.</text>
</comment>
<protein>
    <recommendedName>
        <fullName evidence="2">Srp40 C-terminal domain-containing protein</fullName>
    </recommendedName>
</protein>
<reference evidence="3 4" key="1">
    <citation type="submission" date="2017-11" db="EMBL/GenBank/DDBJ databases">
        <title>The genome of Rhizophagus clarus HR1 reveals common genetic basis of auxotrophy among arbuscular mycorrhizal fungi.</title>
        <authorList>
            <person name="Kobayashi Y."/>
        </authorList>
    </citation>
    <scope>NUCLEOTIDE SEQUENCE [LARGE SCALE GENOMIC DNA]</scope>
    <source>
        <strain evidence="3 4">HR1</strain>
    </source>
</reference>
<feature type="compositionally biased region" description="Low complexity" evidence="1">
    <location>
        <begin position="274"/>
        <end position="284"/>
    </location>
</feature>
<organism evidence="3 4">
    <name type="scientific">Rhizophagus clarus</name>
    <dbReference type="NCBI Taxonomy" id="94130"/>
    <lineage>
        <taxon>Eukaryota</taxon>
        <taxon>Fungi</taxon>
        <taxon>Fungi incertae sedis</taxon>
        <taxon>Mucoromycota</taxon>
        <taxon>Glomeromycotina</taxon>
        <taxon>Glomeromycetes</taxon>
        <taxon>Glomerales</taxon>
        <taxon>Glomeraceae</taxon>
        <taxon>Rhizophagus</taxon>
    </lineage>
</organism>
<dbReference type="STRING" id="94130.A0A2Z6RPH2"/>
<sequence length="476" mass="52090">MSSNSDASIPTELYSLVLQFLKDAGLSQTAKIFKKEVNKSTKDVNQKYGLVEMFKSYNSLVASKNIEKVGSDDSPSSDSSNNVENESNDESSSGDDDQSSENEVLMKGVNLKNGSGEPSDEELKNDIEAEDSSSSSSEDDDDSSDSSDSSSIEVENNVNALSPGKESESSDSDSSDSSSEQSENEEQSVATSHVSKDSDPSSESSSESSSDNNLSEGEENGEMEILSDNESSSEESDKEQEESSNVADNNKTNGNNSSNDESEESDSESENESKSGNTNNNINNIKEHNGENRDKLFRSNGKIASTEIDKSESSNEKNSSYKINVTPLTNGNKLKHKLDSDDDTLDYTGPSKKINSSTSTTYVTTSVHFKPLSVYKNQKKNSKSNKQMENKSNGDGNIYNRRINLEKVEFLDERLKDNSFLAKDGAVDSYGYKAHNDLINTRGKDFRAQKTKKKRGSYRGGKIDFESHSIKFAVDD</sequence>
<name>A0A2Z6RPH2_9GLOM</name>
<proteinExistence type="predicted"/>
<feature type="region of interest" description="Disordered" evidence="1">
    <location>
        <begin position="378"/>
        <end position="398"/>
    </location>
</feature>
<feature type="compositionally biased region" description="Low complexity" evidence="1">
    <location>
        <begin position="249"/>
        <end position="259"/>
    </location>
</feature>
<dbReference type="PANTHER" id="PTHR23216:SF1">
    <property type="entry name" value="NUCLEOLAR AND COILED-BODY PHOSPHOPROTEIN 1"/>
    <property type="match status" value="1"/>
</dbReference>
<dbReference type="PANTHER" id="PTHR23216">
    <property type="entry name" value="NUCLEOLAR AND COILED-BODY PHOSPHOPROTEIN 1"/>
    <property type="match status" value="1"/>
</dbReference>
<dbReference type="InterPro" id="IPR007718">
    <property type="entry name" value="Srp40_C"/>
</dbReference>
<dbReference type="InterPro" id="IPR039191">
    <property type="entry name" value="Nopp140-like"/>
</dbReference>
<feature type="compositionally biased region" description="Basic and acidic residues" evidence="1">
    <location>
        <begin position="285"/>
        <end position="297"/>
    </location>
</feature>
<evidence type="ECO:0000313" key="4">
    <source>
        <dbReference type="Proteomes" id="UP000247702"/>
    </source>
</evidence>
<feature type="compositionally biased region" description="Polar residues" evidence="1">
    <location>
        <begin position="321"/>
        <end position="332"/>
    </location>
</feature>
<dbReference type="PROSITE" id="PS50896">
    <property type="entry name" value="LISH"/>
    <property type="match status" value="1"/>
</dbReference>
<feature type="compositionally biased region" description="Low complexity" evidence="1">
    <location>
        <begin position="201"/>
        <end position="215"/>
    </location>
</feature>